<dbReference type="CDD" id="cd00293">
    <property type="entry name" value="USP-like"/>
    <property type="match status" value="1"/>
</dbReference>
<dbReference type="Proteomes" id="UP000250557">
    <property type="component" value="Chromosome"/>
</dbReference>
<dbReference type="SUPFAM" id="SSF52402">
    <property type="entry name" value="Adenine nucleotide alpha hydrolases-like"/>
    <property type="match status" value="2"/>
</dbReference>
<gene>
    <name evidence="3" type="ORF">DIU31_008645</name>
</gene>
<evidence type="ECO:0000313" key="3">
    <source>
        <dbReference type="EMBL" id="QEM03581.1"/>
    </source>
</evidence>
<dbReference type="EMBL" id="CP043451">
    <property type="protein sequence ID" value="QEM03581.1"/>
    <property type="molecule type" value="Genomic_DNA"/>
</dbReference>
<name>A0AAE6JDK0_9SPHI</name>
<organism evidence="3 4">
    <name type="scientific">Mucilaginibacter rubeus</name>
    <dbReference type="NCBI Taxonomy" id="2027860"/>
    <lineage>
        <taxon>Bacteria</taxon>
        <taxon>Pseudomonadati</taxon>
        <taxon>Bacteroidota</taxon>
        <taxon>Sphingobacteriia</taxon>
        <taxon>Sphingobacteriales</taxon>
        <taxon>Sphingobacteriaceae</taxon>
        <taxon>Mucilaginibacter</taxon>
    </lineage>
</organism>
<accession>A0AAE6JDK0</accession>
<comment type="similarity">
    <text evidence="1">Belongs to the universal stress protein A family.</text>
</comment>
<evidence type="ECO:0000313" key="4">
    <source>
        <dbReference type="Proteomes" id="UP000250557"/>
    </source>
</evidence>
<evidence type="ECO:0000256" key="1">
    <source>
        <dbReference type="ARBA" id="ARBA00008791"/>
    </source>
</evidence>
<dbReference type="InterPro" id="IPR006016">
    <property type="entry name" value="UspA"/>
</dbReference>
<dbReference type="AlphaFoldDB" id="A0AAE6JDK0"/>
<reference evidence="3 4" key="1">
    <citation type="submission" date="2019-08" db="EMBL/GenBank/DDBJ databases">
        <title>Comparative genome analysis confer to the adaptation heavy metal polluted environment.</title>
        <authorList>
            <person name="Li Y."/>
        </authorList>
    </citation>
    <scope>NUCLEOTIDE SEQUENCE [LARGE SCALE GENOMIC DNA]</scope>
    <source>
        <strain evidence="3 4">P2</strain>
    </source>
</reference>
<proteinExistence type="inferred from homology"/>
<sequence length="291" mass="32453">MAMKTIISLTDFSPNATHAANYALKMSLGLKADLVLCNACLLPIDIPSPYTITWPIEEYDMLSKESTDMLELLKSQLTTWSETLNVDNRFNPRISIKSSFGDLNNMIEALSSTNDIVMVVAGTHDKDGLNTLLQGNTVKNMMNSFDFPLLLVPPTAGFNDIKRIAFATDLTCTKDDIIALESLNKLIEPLTAELILTSINNHPGHTGLNEHFIEQILDAIANQEKCSFLSKRIIRADKIETGLSMLCANERIDMLAMVHHHFNFIKRLFHGSHTLEMAKNINIPLLILNAK</sequence>
<dbReference type="Pfam" id="PF00582">
    <property type="entry name" value="Usp"/>
    <property type="match status" value="1"/>
</dbReference>
<dbReference type="PANTHER" id="PTHR46268:SF22">
    <property type="entry name" value="SENSOR PROTEIN KDPD-RELATED"/>
    <property type="match status" value="1"/>
</dbReference>
<dbReference type="PANTHER" id="PTHR46268">
    <property type="entry name" value="STRESS RESPONSE PROTEIN NHAX"/>
    <property type="match status" value="1"/>
</dbReference>
<protein>
    <submittedName>
        <fullName evidence="3">Universal stress protein</fullName>
    </submittedName>
</protein>
<evidence type="ECO:0000259" key="2">
    <source>
        <dbReference type="Pfam" id="PF00582"/>
    </source>
</evidence>
<feature type="domain" description="UspA" evidence="2">
    <location>
        <begin position="3"/>
        <end position="153"/>
    </location>
</feature>
<dbReference type="Gene3D" id="3.40.50.12370">
    <property type="match status" value="1"/>
</dbReference>